<dbReference type="Pfam" id="PF01943">
    <property type="entry name" value="Polysacc_synt"/>
    <property type="match status" value="1"/>
</dbReference>
<dbReference type="EMBL" id="NPEU01000206">
    <property type="protein sequence ID" value="RAI36765.1"/>
    <property type="molecule type" value="Genomic_DNA"/>
</dbReference>
<feature type="transmembrane region" description="Helical" evidence="6">
    <location>
        <begin position="482"/>
        <end position="503"/>
    </location>
</feature>
<dbReference type="GO" id="GO:0005886">
    <property type="term" value="C:plasma membrane"/>
    <property type="evidence" value="ECO:0007669"/>
    <property type="project" value="UniProtKB-SubCell"/>
</dbReference>
<keyword evidence="4 6" id="KW-1133">Transmembrane helix</keyword>
<feature type="transmembrane region" description="Helical" evidence="6">
    <location>
        <begin position="65"/>
        <end position="87"/>
    </location>
</feature>
<comment type="subcellular location">
    <subcellularLocation>
        <location evidence="1">Cell membrane</location>
        <topology evidence="1">Multi-pass membrane protein</topology>
    </subcellularLocation>
</comment>
<feature type="transmembrane region" description="Helical" evidence="6">
    <location>
        <begin position="148"/>
        <end position="170"/>
    </location>
</feature>
<gene>
    <name evidence="7" type="ORF">CH338_17120</name>
</gene>
<organism evidence="7 8">
    <name type="scientific">Rhodoplanes elegans</name>
    <dbReference type="NCBI Taxonomy" id="29408"/>
    <lineage>
        <taxon>Bacteria</taxon>
        <taxon>Pseudomonadati</taxon>
        <taxon>Pseudomonadota</taxon>
        <taxon>Alphaproteobacteria</taxon>
        <taxon>Hyphomicrobiales</taxon>
        <taxon>Nitrobacteraceae</taxon>
        <taxon>Rhodoplanes</taxon>
    </lineage>
</organism>
<evidence type="ECO:0000256" key="3">
    <source>
        <dbReference type="ARBA" id="ARBA00022692"/>
    </source>
</evidence>
<dbReference type="InterPro" id="IPR002797">
    <property type="entry name" value="Polysacc_synth"/>
</dbReference>
<reference evidence="7 8" key="1">
    <citation type="submission" date="2017-07" db="EMBL/GenBank/DDBJ databases">
        <title>Draft Genome Sequences of Select Purple Nonsulfur Bacteria.</title>
        <authorList>
            <person name="Lasarre B."/>
            <person name="Mckinlay J.B."/>
        </authorList>
    </citation>
    <scope>NUCLEOTIDE SEQUENCE [LARGE SCALE GENOMIC DNA]</scope>
    <source>
        <strain evidence="7 8">DSM 11907</strain>
    </source>
</reference>
<dbReference type="PANTHER" id="PTHR30250">
    <property type="entry name" value="PST FAMILY PREDICTED COLANIC ACID TRANSPORTER"/>
    <property type="match status" value="1"/>
</dbReference>
<keyword evidence="5 6" id="KW-0472">Membrane</keyword>
<feature type="transmembrane region" description="Helical" evidence="6">
    <location>
        <begin position="217"/>
        <end position="236"/>
    </location>
</feature>
<evidence type="ECO:0000256" key="5">
    <source>
        <dbReference type="ARBA" id="ARBA00023136"/>
    </source>
</evidence>
<evidence type="ECO:0000313" key="7">
    <source>
        <dbReference type="EMBL" id="RAI36765.1"/>
    </source>
</evidence>
<evidence type="ECO:0000256" key="4">
    <source>
        <dbReference type="ARBA" id="ARBA00022989"/>
    </source>
</evidence>
<evidence type="ECO:0000256" key="6">
    <source>
        <dbReference type="SAM" id="Phobius"/>
    </source>
</evidence>
<evidence type="ECO:0000256" key="2">
    <source>
        <dbReference type="ARBA" id="ARBA00022475"/>
    </source>
</evidence>
<keyword evidence="8" id="KW-1185">Reference proteome</keyword>
<evidence type="ECO:0000256" key="1">
    <source>
        <dbReference type="ARBA" id="ARBA00004651"/>
    </source>
</evidence>
<feature type="transmembrane region" description="Helical" evidence="6">
    <location>
        <begin position="509"/>
        <end position="530"/>
    </location>
</feature>
<dbReference type="PANTHER" id="PTHR30250:SF11">
    <property type="entry name" value="O-ANTIGEN TRANSPORTER-RELATED"/>
    <property type="match status" value="1"/>
</dbReference>
<accession>A0A327KGU8</accession>
<dbReference type="Proteomes" id="UP000248863">
    <property type="component" value="Unassembled WGS sequence"/>
</dbReference>
<feature type="transmembrane region" description="Helical" evidence="6">
    <location>
        <begin position="359"/>
        <end position="383"/>
    </location>
</feature>
<feature type="transmembrane region" description="Helical" evidence="6">
    <location>
        <begin position="93"/>
        <end position="113"/>
    </location>
</feature>
<keyword evidence="3 6" id="KW-0812">Transmembrane</keyword>
<feature type="transmembrane region" description="Helical" evidence="6">
    <location>
        <begin position="182"/>
        <end position="205"/>
    </location>
</feature>
<keyword evidence="2" id="KW-1003">Cell membrane</keyword>
<comment type="caution">
    <text evidence="7">The sequence shown here is derived from an EMBL/GenBank/DDBJ whole genome shotgun (WGS) entry which is preliminary data.</text>
</comment>
<protein>
    <submittedName>
        <fullName evidence="7">Uncharacterized protein</fullName>
    </submittedName>
</protein>
<dbReference type="InterPro" id="IPR050833">
    <property type="entry name" value="Poly_Biosynth_Transport"/>
</dbReference>
<feature type="transmembrane region" description="Helical" evidence="6">
    <location>
        <begin position="242"/>
        <end position="261"/>
    </location>
</feature>
<proteinExistence type="predicted"/>
<name>A0A327KGU8_9BRAD</name>
<dbReference type="AlphaFoldDB" id="A0A327KGU8"/>
<feature type="transmembrane region" description="Helical" evidence="6">
    <location>
        <begin position="395"/>
        <end position="415"/>
    </location>
</feature>
<evidence type="ECO:0000313" key="8">
    <source>
        <dbReference type="Proteomes" id="UP000248863"/>
    </source>
</evidence>
<sequence length="562" mass="59374">MKRVDSSRANGMNPQRRDWLTRRRIRYRLPAPRHRAGRNLSHDEGHRRVARSDGFMTGRLVRNTMASATAGLSVMFGGFLSTVLVARMLGVEAAGIVAFATWVVTVSIVVADLGTPGTLSRYLPELLARGDQAQAAGVTRHLFRWPGLIATLLLIGFVGYGTAIGVGSGAVESGSARIRTDVVFWILVGVACVVQTAANYVNGYLRGAQGFARMARLALLSAVLQVVATALGGWFFGANGALAGAIAIGLLPSLLLPGILSRRGTLSPELRRRVDRFTFETWLGYVGTAFAWSRMEIFFLERSWGAESVALFSVSLTLANLATQGPLLLTGGLLPYLSEQSGVNAGEKIRDAYAIGTRLIAFLVLPACFGAAAIAPVLVPAIYGNAFAGAVPTAVLLVAGAGFSAASSVGVTYLLAMERTRFVFLTGGISAILVVVVGFTVVPAFGLLGAAVARVAIQIAVVIARVWYIHRSLKTPTPYASLARILLAASVCALAAWSCTRLIDGVAALAVAIPVGALAYGVAVRIFHALPRSDYERLERAFGVLPSAIRIPAVTVLRLLCS</sequence>
<feature type="transmembrane region" description="Helical" evidence="6">
    <location>
        <begin position="422"/>
        <end position="445"/>
    </location>
</feature>
<feature type="transmembrane region" description="Helical" evidence="6">
    <location>
        <begin position="451"/>
        <end position="470"/>
    </location>
</feature>
<dbReference type="OrthoDB" id="4688147at2"/>